<comment type="domain">
    <text evidence="15">Lacks the C-terminal regulatory region which is replaced by HisZ.</text>
</comment>
<evidence type="ECO:0000256" key="2">
    <source>
        <dbReference type="ARBA" id="ARBA00004496"/>
    </source>
</evidence>
<dbReference type="EMBL" id="CDGJ01000081">
    <property type="protein sequence ID" value="CEJ08354.1"/>
    <property type="molecule type" value="Genomic_DNA"/>
</dbReference>
<evidence type="ECO:0000313" key="18">
    <source>
        <dbReference type="EMBL" id="CEJ08354.1"/>
    </source>
</evidence>
<evidence type="ECO:0000256" key="15">
    <source>
        <dbReference type="HAMAP-Rule" id="MF_01018"/>
    </source>
</evidence>
<keyword evidence="11 15" id="KW-0547">Nucleotide-binding</keyword>
<dbReference type="Gene3D" id="3.40.190.10">
    <property type="entry name" value="Periplasmic binding protein-like II"/>
    <property type="match status" value="2"/>
</dbReference>
<comment type="pathway">
    <text evidence="3 15">Amino-acid biosynthesis; L-histidine biosynthesis; L-histidine from 5-phospho-alpha-D-ribose 1-diphosphate: step 1/9.</text>
</comment>
<evidence type="ECO:0000259" key="16">
    <source>
        <dbReference type="Pfam" id="PF01634"/>
    </source>
</evidence>
<dbReference type="GO" id="GO:0005737">
    <property type="term" value="C:cytoplasm"/>
    <property type="evidence" value="ECO:0007669"/>
    <property type="project" value="UniProtKB-SubCell"/>
</dbReference>
<dbReference type="HAMAP" id="MF_01018">
    <property type="entry name" value="HisG_Short"/>
    <property type="match status" value="1"/>
</dbReference>
<evidence type="ECO:0000256" key="10">
    <source>
        <dbReference type="ARBA" id="ARBA00022679"/>
    </source>
</evidence>
<keyword evidence="10 15" id="KW-0808">Transferase</keyword>
<evidence type="ECO:0000256" key="1">
    <source>
        <dbReference type="ARBA" id="ARBA00000915"/>
    </source>
</evidence>
<dbReference type="InterPro" id="IPR013820">
    <property type="entry name" value="ATP_PRibTrfase_cat"/>
</dbReference>
<reference evidence="17" key="2">
    <citation type="submission" date="2020-01" db="EMBL/GenBank/DDBJ databases">
        <authorList>
            <person name="Hornung B."/>
        </authorList>
    </citation>
    <scope>NUCLEOTIDE SEQUENCE</scope>
    <source>
        <strain evidence="17">PacBioINE</strain>
    </source>
</reference>
<dbReference type="AlphaFoldDB" id="A0A8S0X069"/>
<comment type="catalytic activity">
    <reaction evidence="1 15">
        <text>1-(5-phospho-beta-D-ribosyl)-ATP + diphosphate = 5-phospho-alpha-D-ribose 1-diphosphate + ATP</text>
        <dbReference type="Rhea" id="RHEA:18473"/>
        <dbReference type="ChEBI" id="CHEBI:30616"/>
        <dbReference type="ChEBI" id="CHEBI:33019"/>
        <dbReference type="ChEBI" id="CHEBI:58017"/>
        <dbReference type="ChEBI" id="CHEBI:73183"/>
        <dbReference type="EC" id="2.4.2.17"/>
    </reaction>
</comment>
<dbReference type="GO" id="GO:0003879">
    <property type="term" value="F:ATP phosphoribosyltransferase activity"/>
    <property type="evidence" value="ECO:0007669"/>
    <property type="project" value="UniProtKB-UniRule"/>
</dbReference>
<dbReference type="EC" id="2.4.2.17" evidence="5 15"/>
<dbReference type="PANTHER" id="PTHR21403:SF8">
    <property type="entry name" value="ATP PHOSPHORIBOSYLTRANSFERASE"/>
    <property type="match status" value="1"/>
</dbReference>
<evidence type="ECO:0000256" key="6">
    <source>
        <dbReference type="ARBA" id="ARBA00020998"/>
    </source>
</evidence>
<dbReference type="NCBIfam" id="TIGR00070">
    <property type="entry name" value="hisG"/>
    <property type="match status" value="1"/>
</dbReference>
<evidence type="ECO:0000256" key="7">
    <source>
        <dbReference type="ARBA" id="ARBA00022490"/>
    </source>
</evidence>
<gene>
    <name evidence="15" type="primary">hisG</name>
    <name evidence="18" type="ORF">DEACI_2830</name>
    <name evidence="17" type="ORF">DEACI_3085</name>
</gene>
<evidence type="ECO:0000256" key="14">
    <source>
        <dbReference type="ARBA" id="ARBA00024861"/>
    </source>
</evidence>
<comment type="subcellular location">
    <subcellularLocation>
        <location evidence="2 15">Cytoplasm</location>
    </subcellularLocation>
</comment>
<dbReference type="InterPro" id="IPR018198">
    <property type="entry name" value="ATP_PRibTrfase_CS"/>
</dbReference>
<keyword evidence="8 15" id="KW-0028">Amino-acid biosynthesis</keyword>
<reference evidence="18" key="1">
    <citation type="submission" date="2014-11" db="EMBL/GenBank/DDBJ databases">
        <authorList>
            <person name="Hornung B.V."/>
        </authorList>
    </citation>
    <scope>NUCLEOTIDE SEQUENCE</scope>
    <source>
        <strain evidence="18">INE</strain>
    </source>
</reference>
<evidence type="ECO:0000256" key="13">
    <source>
        <dbReference type="ARBA" id="ARBA00023102"/>
    </source>
</evidence>
<comment type="subunit">
    <text evidence="15">Heteromultimer composed of HisG and HisZ subunits.</text>
</comment>
<accession>A0A8S0X069</accession>
<evidence type="ECO:0000256" key="8">
    <source>
        <dbReference type="ARBA" id="ARBA00022605"/>
    </source>
</evidence>
<dbReference type="GO" id="GO:0000105">
    <property type="term" value="P:L-histidine biosynthetic process"/>
    <property type="evidence" value="ECO:0007669"/>
    <property type="project" value="UniProtKB-UniRule"/>
</dbReference>
<protein>
    <recommendedName>
        <fullName evidence="6 15">ATP phosphoribosyltransferase</fullName>
        <shortName evidence="15">ATP-PRT</shortName>
        <shortName evidence="15">ATP-PRTase</shortName>
        <ecNumber evidence="5 15">2.4.2.17</ecNumber>
    </recommendedName>
</protein>
<dbReference type="Proteomes" id="UP001071230">
    <property type="component" value="Unassembled WGS sequence"/>
</dbReference>
<dbReference type="PANTHER" id="PTHR21403">
    <property type="entry name" value="ATP PHOSPHORIBOSYLTRANSFERASE ATP-PRTASE"/>
    <property type="match status" value="1"/>
</dbReference>
<dbReference type="KEGG" id="aacx:DEACI_3085"/>
<dbReference type="SUPFAM" id="SSF53850">
    <property type="entry name" value="Periplasmic binding protein-like II"/>
    <property type="match status" value="1"/>
</dbReference>
<evidence type="ECO:0000256" key="9">
    <source>
        <dbReference type="ARBA" id="ARBA00022676"/>
    </source>
</evidence>
<comment type="similarity">
    <text evidence="4 15">Belongs to the ATP phosphoribosyltransferase family. Short subfamily.</text>
</comment>
<evidence type="ECO:0000256" key="5">
    <source>
        <dbReference type="ARBA" id="ARBA00011946"/>
    </source>
</evidence>
<sequence length="253" mass="27836">MKAGEQIEGLRREKDVKRNLLTIALPKGKLLPESLALLSGVGLDCDEVREDSRKLLFEIPEGEAQVIICRPTDIPTYVEYGAADVGFVGKDTLLEENKDVAELLDLRYGFCRFVVAMPAGKTPPRLADGGYDLSVLNHQRVATKFPRVAQTFFSDLGMQVTPIKLHGNIELAPRVGLAEMIVDIVSTGATLRQNKLAEVAPILEATTRMVANRVSLRMKYERIQNLADALREQVQRGTAARLSDLPGGKGERV</sequence>
<organism evidence="17">
    <name type="scientific">Acididesulfobacillus acetoxydans</name>
    <dbReference type="NCBI Taxonomy" id="1561005"/>
    <lineage>
        <taxon>Bacteria</taxon>
        <taxon>Bacillati</taxon>
        <taxon>Bacillota</taxon>
        <taxon>Clostridia</taxon>
        <taxon>Eubacteriales</taxon>
        <taxon>Peptococcaceae</taxon>
        <taxon>Acididesulfobacillus</taxon>
    </lineage>
</organism>
<evidence type="ECO:0000313" key="19">
    <source>
        <dbReference type="Proteomes" id="UP001071230"/>
    </source>
</evidence>
<dbReference type="PROSITE" id="PS01316">
    <property type="entry name" value="ATP_P_PHORIBOSYLTR"/>
    <property type="match status" value="1"/>
</dbReference>
<dbReference type="EMBL" id="LR746496">
    <property type="protein sequence ID" value="CAA7602411.1"/>
    <property type="molecule type" value="Genomic_DNA"/>
</dbReference>
<dbReference type="Proteomes" id="UP000836597">
    <property type="component" value="Chromosome"/>
</dbReference>
<keyword evidence="12 15" id="KW-0067">ATP-binding</keyword>
<feature type="domain" description="ATP phosphoribosyltransferase catalytic" evidence="16">
    <location>
        <begin position="70"/>
        <end position="231"/>
    </location>
</feature>
<evidence type="ECO:0000256" key="12">
    <source>
        <dbReference type="ARBA" id="ARBA00022840"/>
    </source>
</evidence>
<keyword evidence="9 15" id="KW-0328">Glycosyltransferase</keyword>
<dbReference type="InterPro" id="IPR024893">
    <property type="entry name" value="ATP_PRibTrfase_HisG_short"/>
</dbReference>
<keyword evidence="13 15" id="KW-0368">Histidine biosynthesis</keyword>
<keyword evidence="19" id="KW-1185">Reference proteome</keyword>
<proteinExistence type="inferred from homology"/>
<keyword evidence="7 15" id="KW-0963">Cytoplasm</keyword>
<dbReference type="CDD" id="cd13595">
    <property type="entry name" value="PBP2_HisGs"/>
    <property type="match status" value="1"/>
</dbReference>
<evidence type="ECO:0000256" key="4">
    <source>
        <dbReference type="ARBA" id="ARBA00009489"/>
    </source>
</evidence>
<dbReference type="GO" id="GO:0005524">
    <property type="term" value="F:ATP binding"/>
    <property type="evidence" value="ECO:0007669"/>
    <property type="project" value="UniProtKB-KW"/>
</dbReference>
<evidence type="ECO:0000313" key="17">
    <source>
        <dbReference type="EMBL" id="CAA7602411.1"/>
    </source>
</evidence>
<name>A0A8S0X069_9FIRM</name>
<dbReference type="Pfam" id="PF01634">
    <property type="entry name" value="HisG"/>
    <property type="match status" value="1"/>
</dbReference>
<evidence type="ECO:0000256" key="3">
    <source>
        <dbReference type="ARBA" id="ARBA00004667"/>
    </source>
</evidence>
<dbReference type="InterPro" id="IPR001348">
    <property type="entry name" value="ATP_PRibTrfase_HisG"/>
</dbReference>
<evidence type="ECO:0000256" key="11">
    <source>
        <dbReference type="ARBA" id="ARBA00022741"/>
    </source>
</evidence>
<comment type="function">
    <text evidence="14 15">Catalyzes the condensation of ATP and 5-phosphoribose 1-diphosphate to form N'-(5'-phosphoribosyl)-ATP (PR-ATP). Has a crucial role in the pathway because the rate of histidine biosynthesis seems to be controlled primarily by regulation of HisG enzymatic activity.</text>
</comment>